<gene>
    <name evidence="19" type="ORF">GTW58_02740</name>
</gene>
<keyword evidence="9 18" id="KW-0472">Membrane</keyword>
<evidence type="ECO:0000256" key="1">
    <source>
        <dbReference type="ARBA" id="ARBA00004141"/>
    </source>
</evidence>
<dbReference type="PANTHER" id="PTHR30474:SF2">
    <property type="entry name" value="PEPTIDOGLYCAN GLYCOSYLTRANSFERASE FTSW-RELATED"/>
    <property type="match status" value="1"/>
</dbReference>
<dbReference type="PROSITE" id="PS00428">
    <property type="entry name" value="FTSW_RODA_SPOVE"/>
    <property type="match status" value="1"/>
</dbReference>
<dbReference type="GO" id="GO:0008955">
    <property type="term" value="F:peptidoglycan glycosyltransferase activity"/>
    <property type="evidence" value="ECO:0007669"/>
    <property type="project" value="UniProtKB-EC"/>
</dbReference>
<dbReference type="InterPro" id="IPR001182">
    <property type="entry name" value="FtsW/RodA"/>
</dbReference>
<proteinExistence type="inferred from homology"/>
<dbReference type="Proteomes" id="UP000521379">
    <property type="component" value="Unassembled WGS sequence"/>
</dbReference>
<feature type="transmembrane region" description="Helical" evidence="18">
    <location>
        <begin position="196"/>
        <end position="214"/>
    </location>
</feature>
<dbReference type="GO" id="GO:0009252">
    <property type="term" value="P:peptidoglycan biosynthetic process"/>
    <property type="evidence" value="ECO:0007669"/>
    <property type="project" value="UniProtKB-KW"/>
</dbReference>
<reference evidence="19 20" key="1">
    <citation type="submission" date="2020-02" db="EMBL/GenBank/DDBJ databases">
        <authorList>
            <person name="Sun Q."/>
        </authorList>
    </citation>
    <scope>NUCLEOTIDE SEQUENCE [LARGE SCALE GENOMIC DNA]</scope>
    <source>
        <strain evidence="19 20">YIM 13062</strain>
    </source>
</reference>
<evidence type="ECO:0000256" key="5">
    <source>
        <dbReference type="ARBA" id="ARBA00022692"/>
    </source>
</evidence>
<name>A0A846TSX3_9MICC</name>
<dbReference type="GO" id="GO:0032153">
    <property type="term" value="C:cell division site"/>
    <property type="evidence" value="ECO:0007669"/>
    <property type="project" value="TreeGrafter"/>
</dbReference>
<evidence type="ECO:0000256" key="13">
    <source>
        <dbReference type="ARBA" id="ARBA00041185"/>
    </source>
</evidence>
<feature type="transmembrane region" description="Helical" evidence="18">
    <location>
        <begin position="40"/>
        <end position="60"/>
    </location>
</feature>
<keyword evidence="6" id="KW-0133">Cell shape</keyword>
<evidence type="ECO:0000256" key="14">
    <source>
        <dbReference type="ARBA" id="ARBA00041418"/>
    </source>
</evidence>
<evidence type="ECO:0000256" key="7">
    <source>
        <dbReference type="ARBA" id="ARBA00022984"/>
    </source>
</evidence>
<evidence type="ECO:0000256" key="18">
    <source>
        <dbReference type="SAM" id="Phobius"/>
    </source>
</evidence>
<comment type="subcellular location">
    <subcellularLocation>
        <location evidence="1">Membrane</location>
        <topology evidence="1">Multi-pass membrane protein</topology>
    </subcellularLocation>
</comment>
<keyword evidence="19" id="KW-0132">Cell division</keyword>
<evidence type="ECO:0000313" key="20">
    <source>
        <dbReference type="Proteomes" id="UP000521379"/>
    </source>
</evidence>
<dbReference type="GO" id="GO:0051301">
    <property type="term" value="P:cell division"/>
    <property type="evidence" value="ECO:0007669"/>
    <property type="project" value="UniProtKB-KW"/>
</dbReference>
<evidence type="ECO:0000256" key="17">
    <source>
        <dbReference type="ARBA" id="ARBA00049966"/>
    </source>
</evidence>
<comment type="function">
    <text evidence="17">Peptidoglycan polymerase that is essential for cell division.</text>
</comment>
<dbReference type="PANTHER" id="PTHR30474">
    <property type="entry name" value="CELL CYCLE PROTEIN"/>
    <property type="match status" value="1"/>
</dbReference>
<dbReference type="Pfam" id="PF01098">
    <property type="entry name" value="FTSW_RODA_SPOVE"/>
    <property type="match status" value="1"/>
</dbReference>
<evidence type="ECO:0000256" key="9">
    <source>
        <dbReference type="ARBA" id="ARBA00023136"/>
    </source>
</evidence>
<evidence type="ECO:0000256" key="10">
    <source>
        <dbReference type="ARBA" id="ARBA00032370"/>
    </source>
</evidence>
<evidence type="ECO:0000256" key="15">
    <source>
        <dbReference type="ARBA" id="ARBA00044770"/>
    </source>
</evidence>
<evidence type="ECO:0000256" key="4">
    <source>
        <dbReference type="ARBA" id="ARBA00022679"/>
    </source>
</evidence>
<evidence type="ECO:0000256" key="2">
    <source>
        <dbReference type="ARBA" id="ARBA00004752"/>
    </source>
</evidence>
<dbReference type="EC" id="2.4.99.28" evidence="15"/>
<organism evidence="19 20">
    <name type="scientific">Kocuria subflava</name>
    <dbReference type="NCBI Taxonomy" id="1736139"/>
    <lineage>
        <taxon>Bacteria</taxon>
        <taxon>Bacillati</taxon>
        <taxon>Actinomycetota</taxon>
        <taxon>Actinomycetes</taxon>
        <taxon>Micrococcales</taxon>
        <taxon>Micrococcaceae</taxon>
        <taxon>Kocuria</taxon>
    </lineage>
</organism>
<dbReference type="GO" id="GO:0008360">
    <property type="term" value="P:regulation of cell shape"/>
    <property type="evidence" value="ECO:0007669"/>
    <property type="project" value="UniProtKB-KW"/>
</dbReference>
<keyword evidence="20" id="KW-1185">Reference proteome</keyword>
<evidence type="ECO:0000256" key="6">
    <source>
        <dbReference type="ARBA" id="ARBA00022960"/>
    </source>
</evidence>
<comment type="pathway">
    <text evidence="2">Cell wall biogenesis; peptidoglycan biosynthesis.</text>
</comment>
<protein>
    <recommendedName>
        <fullName evidence="13">Probable peptidoglycan glycosyltransferase FtsW</fullName>
        <ecNumber evidence="15">2.4.99.28</ecNumber>
    </recommendedName>
    <alternativeName>
        <fullName evidence="14">Cell division protein FtsW</fullName>
    </alternativeName>
    <alternativeName>
        <fullName evidence="11">Cell wall polymerase</fullName>
    </alternativeName>
    <alternativeName>
        <fullName evidence="10">Peptidoglycan polymerase</fullName>
    </alternativeName>
</protein>
<comment type="caution">
    <text evidence="19">The sequence shown here is derived from an EMBL/GenBank/DDBJ whole genome shotgun (WGS) entry which is preliminary data.</text>
</comment>
<dbReference type="InterPro" id="IPR018365">
    <property type="entry name" value="Cell_cycle_FtsW-rel_CS"/>
</dbReference>
<evidence type="ECO:0000256" key="3">
    <source>
        <dbReference type="ARBA" id="ARBA00022676"/>
    </source>
</evidence>
<keyword evidence="8 18" id="KW-1133">Transmembrane helix</keyword>
<comment type="catalytic activity">
    <reaction evidence="16">
        <text>[GlcNAc-(1-&gt;4)-Mur2Ac(oyl-L-Ala-gamma-D-Glu-L-Lys-D-Ala-D-Ala)](n)-di-trans,octa-cis-undecaprenyl diphosphate + beta-D-GlcNAc-(1-&gt;4)-Mur2Ac(oyl-L-Ala-gamma-D-Glu-L-Lys-D-Ala-D-Ala)-di-trans,octa-cis-undecaprenyl diphosphate = [GlcNAc-(1-&gt;4)-Mur2Ac(oyl-L-Ala-gamma-D-Glu-L-Lys-D-Ala-D-Ala)](n+1)-di-trans,octa-cis-undecaprenyl diphosphate + di-trans,octa-cis-undecaprenyl diphosphate + H(+)</text>
        <dbReference type="Rhea" id="RHEA:23708"/>
        <dbReference type="Rhea" id="RHEA-COMP:9602"/>
        <dbReference type="Rhea" id="RHEA-COMP:9603"/>
        <dbReference type="ChEBI" id="CHEBI:15378"/>
        <dbReference type="ChEBI" id="CHEBI:58405"/>
        <dbReference type="ChEBI" id="CHEBI:60033"/>
        <dbReference type="ChEBI" id="CHEBI:78435"/>
        <dbReference type="EC" id="2.4.99.28"/>
    </reaction>
</comment>
<dbReference type="EMBL" id="JAAVUN010000003">
    <property type="protein sequence ID" value="NKE08882.1"/>
    <property type="molecule type" value="Genomic_DNA"/>
</dbReference>
<dbReference type="GO" id="GO:0005886">
    <property type="term" value="C:plasma membrane"/>
    <property type="evidence" value="ECO:0007669"/>
    <property type="project" value="TreeGrafter"/>
</dbReference>
<evidence type="ECO:0000256" key="16">
    <source>
        <dbReference type="ARBA" id="ARBA00049902"/>
    </source>
</evidence>
<dbReference type="AlphaFoldDB" id="A0A846TSX3"/>
<evidence type="ECO:0000256" key="11">
    <source>
        <dbReference type="ARBA" id="ARBA00033270"/>
    </source>
</evidence>
<feature type="transmembrane region" description="Helical" evidence="18">
    <location>
        <begin position="81"/>
        <end position="99"/>
    </location>
</feature>
<sequence length="429" mass="44917">MRRADSGAPAPVGSDLQSAGKGFLRKVWTWVHDGPLVHSYWALAASAILLSAVGIMMVLSSSAVESISANVSAFFYFSRQAIFGGVGVVAMVILSLVPSHVYRQLAVPAFVVTAIGLASVLIWGTEINGNQNWIQIGGFTAQPSEAAKLGTALMLGWYFGKHAGALHGAKAYVWPSVGILLIPLIGVGLGGDAGTAIIFAFIYAAALFLAGAPLKIFTAGAILVVVVSALTVITAPHRLDRVTGWITGNCDAAGSCWQAQQGLGALATGGWWGVGLGQSRSKYSYVPEAHNDYIFSIIGEELGLIGTVFILALFAVMAVAMARVLLRSTSTFERVTTGAVLAWLIGQAFVNIGMVTGALPVIGVPLPFISYGGSSLFMCLAAVGVVMSFTRMPGQPGLFSSFSRQGRQQNAQALPHNVHPIGHRSERTS</sequence>
<dbReference type="GO" id="GO:0015648">
    <property type="term" value="F:lipid-linked peptidoglycan transporter activity"/>
    <property type="evidence" value="ECO:0007669"/>
    <property type="project" value="TreeGrafter"/>
</dbReference>
<feature type="transmembrane region" description="Helical" evidence="18">
    <location>
        <begin position="302"/>
        <end position="326"/>
    </location>
</feature>
<feature type="transmembrane region" description="Helical" evidence="18">
    <location>
        <begin position="105"/>
        <end position="124"/>
    </location>
</feature>
<keyword evidence="5 18" id="KW-0812">Transmembrane</keyword>
<keyword evidence="4" id="KW-0808">Transferase</keyword>
<keyword evidence="19" id="KW-0131">Cell cycle</keyword>
<accession>A0A846TSX3</accession>
<keyword evidence="7" id="KW-0573">Peptidoglycan synthesis</keyword>
<feature type="transmembrane region" description="Helical" evidence="18">
    <location>
        <begin position="368"/>
        <end position="389"/>
    </location>
</feature>
<feature type="transmembrane region" description="Helical" evidence="18">
    <location>
        <begin position="171"/>
        <end position="190"/>
    </location>
</feature>
<feature type="transmembrane region" description="Helical" evidence="18">
    <location>
        <begin position="221"/>
        <end position="239"/>
    </location>
</feature>
<feature type="transmembrane region" description="Helical" evidence="18">
    <location>
        <begin position="338"/>
        <end position="362"/>
    </location>
</feature>
<evidence type="ECO:0000313" key="19">
    <source>
        <dbReference type="EMBL" id="NKE08882.1"/>
    </source>
</evidence>
<evidence type="ECO:0000256" key="12">
    <source>
        <dbReference type="ARBA" id="ARBA00038053"/>
    </source>
</evidence>
<comment type="similarity">
    <text evidence="12">Belongs to the SEDS family. FtsW subfamily.</text>
</comment>
<evidence type="ECO:0000256" key="8">
    <source>
        <dbReference type="ARBA" id="ARBA00022989"/>
    </source>
</evidence>
<keyword evidence="3" id="KW-0328">Glycosyltransferase</keyword>